<gene>
    <name evidence="2" type="ORF">ODALV1_LOCUS27074</name>
</gene>
<dbReference type="EMBL" id="CAXLJM020000119">
    <property type="protein sequence ID" value="CAL8137769.1"/>
    <property type="molecule type" value="Genomic_DNA"/>
</dbReference>
<dbReference type="Proteomes" id="UP001642540">
    <property type="component" value="Unassembled WGS sequence"/>
</dbReference>
<evidence type="ECO:0000313" key="3">
    <source>
        <dbReference type="Proteomes" id="UP001642540"/>
    </source>
</evidence>
<keyword evidence="3" id="KW-1185">Reference proteome</keyword>
<reference evidence="2 3" key="1">
    <citation type="submission" date="2024-08" db="EMBL/GenBank/DDBJ databases">
        <authorList>
            <person name="Cucini C."/>
            <person name="Frati F."/>
        </authorList>
    </citation>
    <scope>NUCLEOTIDE SEQUENCE [LARGE SCALE GENOMIC DNA]</scope>
</reference>
<proteinExistence type="predicted"/>
<sequence length="435" mass="49649">MFTQVLSSHCIFCASPCLPKFTVINGQVSRIKSEPDLITPDSIFPVPTGSSGCQPLPHFLEEGEDCAQLAEQLNSIFILRNILGIREDKLCQFLGKLGGQFHPELWLQVCSACGESVKEFYETTKQFLKLQKKLKVISNELKGHIRETREGDYSSVEEVTGQVWKEVREEVLKEFGFNSNATQIDEIPPPTEQNVDSPMPHLERETEYQEKDQTRRKQKLITRPIDFEPDEEEPHSPPPMMILPPDIYVVEEVDAEEDDQNTNQSFISGDILPENPPVADDADEDDEIDEEYHFDLKYPNGNRTSSSLKTQINLSTSKTSQNQVFNPKKQRFSSIQRRSIEVVSPSSFRQYELDSVRRYPLPTLPFSECPRFSGVRVGKEQHYECLECSAKSNHWERFKAHLELHHPTAGAVSCGECGWLVHPGKMLRHTAQFHA</sequence>
<accession>A0ABP1RX39</accession>
<evidence type="ECO:0008006" key="4">
    <source>
        <dbReference type="Google" id="ProtNLM"/>
    </source>
</evidence>
<evidence type="ECO:0000313" key="2">
    <source>
        <dbReference type="EMBL" id="CAL8137769.1"/>
    </source>
</evidence>
<protein>
    <recommendedName>
        <fullName evidence="4">C2H2-type domain-containing protein</fullName>
    </recommendedName>
</protein>
<feature type="compositionally biased region" description="Basic and acidic residues" evidence="1">
    <location>
        <begin position="201"/>
        <end position="215"/>
    </location>
</feature>
<organism evidence="2 3">
    <name type="scientific">Orchesella dallaii</name>
    <dbReference type="NCBI Taxonomy" id="48710"/>
    <lineage>
        <taxon>Eukaryota</taxon>
        <taxon>Metazoa</taxon>
        <taxon>Ecdysozoa</taxon>
        <taxon>Arthropoda</taxon>
        <taxon>Hexapoda</taxon>
        <taxon>Collembola</taxon>
        <taxon>Entomobryomorpha</taxon>
        <taxon>Entomobryoidea</taxon>
        <taxon>Orchesellidae</taxon>
        <taxon>Orchesellinae</taxon>
        <taxon>Orchesella</taxon>
    </lineage>
</organism>
<name>A0ABP1RX39_9HEXA</name>
<comment type="caution">
    <text evidence="2">The sequence shown here is derived from an EMBL/GenBank/DDBJ whole genome shotgun (WGS) entry which is preliminary data.</text>
</comment>
<evidence type="ECO:0000256" key="1">
    <source>
        <dbReference type="SAM" id="MobiDB-lite"/>
    </source>
</evidence>
<feature type="region of interest" description="Disordered" evidence="1">
    <location>
        <begin position="181"/>
        <end position="218"/>
    </location>
</feature>